<dbReference type="RefSeq" id="XP_060303315.1">
    <property type="nucleotide sequence ID" value="XM_060443402.1"/>
</dbReference>
<dbReference type="PANTHER" id="PTHR12224:SF0">
    <property type="entry name" value="BETA-1,4-MANNOSYL-GLYCOPROTEIN 4-BETA-N-ACETYLGLUCOSAMINYLTRANSFERASE"/>
    <property type="match status" value="1"/>
</dbReference>
<dbReference type="GeneID" id="85326672"/>
<organism evidence="2 3">
    <name type="scientific">Lasiosphaeria miniovina</name>
    <dbReference type="NCBI Taxonomy" id="1954250"/>
    <lineage>
        <taxon>Eukaryota</taxon>
        <taxon>Fungi</taxon>
        <taxon>Dikarya</taxon>
        <taxon>Ascomycota</taxon>
        <taxon>Pezizomycotina</taxon>
        <taxon>Sordariomycetes</taxon>
        <taxon>Sordariomycetidae</taxon>
        <taxon>Sordariales</taxon>
        <taxon>Lasiosphaeriaceae</taxon>
        <taxon>Lasiosphaeria</taxon>
    </lineage>
</organism>
<dbReference type="EMBL" id="JAUIRO010000001">
    <property type="protein sequence ID" value="KAK0734438.1"/>
    <property type="molecule type" value="Genomic_DNA"/>
</dbReference>
<proteinExistence type="predicted"/>
<keyword evidence="3" id="KW-1185">Reference proteome</keyword>
<reference evidence="2" key="1">
    <citation type="submission" date="2023-06" db="EMBL/GenBank/DDBJ databases">
        <title>Genome-scale phylogeny and comparative genomics of the fungal order Sordariales.</title>
        <authorList>
            <consortium name="Lawrence Berkeley National Laboratory"/>
            <person name="Hensen N."/>
            <person name="Bonometti L."/>
            <person name="Westerberg I."/>
            <person name="Brannstrom I.O."/>
            <person name="Guillou S."/>
            <person name="Cros-Aarteil S."/>
            <person name="Calhoun S."/>
            <person name="Haridas S."/>
            <person name="Kuo A."/>
            <person name="Mondo S."/>
            <person name="Pangilinan J."/>
            <person name="Riley R."/>
            <person name="LaButti K."/>
            <person name="Andreopoulos B."/>
            <person name="Lipzen A."/>
            <person name="Chen C."/>
            <person name="Yanf M."/>
            <person name="Daum C."/>
            <person name="Ng V."/>
            <person name="Clum A."/>
            <person name="Steindorff A."/>
            <person name="Ohm R."/>
            <person name="Martin F."/>
            <person name="Silar P."/>
            <person name="Natvig D."/>
            <person name="Lalanne C."/>
            <person name="Gautier V."/>
            <person name="Ament-velasquez S.L."/>
            <person name="Kruys A."/>
            <person name="Hutchinson M.I."/>
            <person name="Powell A.J."/>
            <person name="Barry K."/>
            <person name="Miller A.N."/>
            <person name="Grigoriev I.V."/>
            <person name="Debuchy R."/>
            <person name="Gladieux P."/>
            <person name="Thoren M.H."/>
            <person name="Johannesson H."/>
        </authorList>
    </citation>
    <scope>NUCLEOTIDE SEQUENCE</scope>
    <source>
        <strain evidence="2">SMH2392-1A</strain>
    </source>
</reference>
<accession>A0AA40BI28</accession>
<keyword evidence="1" id="KW-0472">Membrane</keyword>
<keyword evidence="1" id="KW-1133">Transmembrane helix</keyword>
<name>A0AA40BI28_9PEZI</name>
<dbReference type="PANTHER" id="PTHR12224">
    <property type="entry name" value="BETA-1,4-MANNOSYL-GLYCOPROTEIN BETA-1,4-N-ACETYLGLUCOSAMINYL-TRANSFERASE"/>
    <property type="match status" value="1"/>
</dbReference>
<dbReference type="InterPro" id="IPR006813">
    <property type="entry name" value="Glyco_trans_17"/>
</dbReference>
<feature type="transmembrane region" description="Helical" evidence="1">
    <location>
        <begin position="12"/>
        <end position="32"/>
    </location>
</feature>
<dbReference type="Pfam" id="PF04724">
    <property type="entry name" value="Glyco_transf_17"/>
    <property type="match status" value="1"/>
</dbReference>
<dbReference type="GO" id="GO:0006044">
    <property type="term" value="P:N-acetylglucosamine metabolic process"/>
    <property type="evidence" value="ECO:0007669"/>
    <property type="project" value="TreeGrafter"/>
</dbReference>
<protein>
    <submittedName>
        <fullName evidence="2">Glycosyltransferase family 17 protein</fullName>
    </submittedName>
</protein>
<keyword evidence="1" id="KW-0812">Transmembrane</keyword>
<dbReference type="GO" id="GO:0003830">
    <property type="term" value="F:beta-1,4-mannosylglycoprotein 4-beta-N-acetylglucosaminyltransferase activity"/>
    <property type="evidence" value="ECO:0007669"/>
    <property type="project" value="InterPro"/>
</dbReference>
<gene>
    <name evidence="2" type="ORF">B0T26DRAFT_737114</name>
</gene>
<dbReference type="AlphaFoldDB" id="A0AA40BI28"/>
<comment type="caution">
    <text evidence="2">The sequence shown here is derived from an EMBL/GenBank/DDBJ whole genome shotgun (WGS) entry which is preliminary data.</text>
</comment>
<evidence type="ECO:0000313" key="3">
    <source>
        <dbReference type="Proteomes" id="UP001172101"/>
    </source>
</evidence>
<dbReference type="Proteomes" id="UP001172101">
    <property type="component" value="Unassembled WGS sequence"/>
</dbReference>
<dbReference type="GO" id="GO:0016020">
    <property type="term" value="C:membrane"/>
    <property type="evidence" value="ECO:0007669"/>
    <property type="project" value="InterPro"/>
</dbReference>
<evidence type="ECO:0000313" key="2">
    <source>
        <dbReference type="EMBL" id="KAK0734438.1"/>
    </source>
</evidence>
<evidence type="ECO:0000256" key="1">
    <source>
        <dbReference type="SAM" id="Phobius"/>
    </source>
</evidence>
<sequence>MLMQWGHLWRWVRAGAVIGIVWMLYLAMRSSWAPFDPLSPTKNWNSGQISRHDSCRRHGWKSFKPASEDTPRKVYDLIMVNTELDWLEIRLNSTWHAVDYYVLVEAARTFTNLQKPLVLQDNMARFEPYRSKIIYHEVAFPPGFVAHRTWDIEDLQRNAMLTQVFPKLAGAQAPTYGDVIVVSDVDEVPRPVTYAVLRDCWFPRRLTLRSSFYYYSFQYLHRGEEWGHPQATYYQGSRTVLPNDLRVGDGAWPFKWLDQGSLANAAWHCSSCFATVDELLTKLSSFAHVSMNADEFRDRRRIADRVRNGRDLWDRPGELYDRIDDNKDVPSFLLDNRERFRYLLDRDGPTAGFSDYED</sequence>